<organism evidence="1 2">
    <name type="scientific">Pseudoalteromonas carrageenovora IAM 12662</name>
    <dbReference type="NCBI Taxonomy" id="1314868"/>
    <lineage>
        <taxon>Bacteria</taxon>
        <taxon>Pseudomonadati</taxon>
        <taxon>Pseudomonadota</taxon>
        <taxon>Gammaproteobacteria</taxon>
        <taxon>Alteromonadales</taxon>
        <taxon>Pseudoalteromonadaceae</taxon>
        <taxon>Pseudoalteromonas</taxon>
    </lineage>
</organism>
<evidence type="ECO:0008006" key="3">
    <source>
        <dbReference type="Google" id="ProtNLM"/>
    </source>
</evidence>
<evidence type="ECO:0000313" key="1">
    <source>
        <dbReference type="EMBL" id="MBE0381744.1"/>
    </source>
</evidence>
<keyword evidence="2" id="KW-1185">Reference proteome</keyword>
<accession>A0ABR9EMH5</accession>
<comment type="caution">
    <text evidence="1">The sequence shown here is derived from an EMBL/GenBank/DDBJ whole genome shotgun (WGS) entry which is preliminary data.</text>
</comment>
<sequence length="38" mass="4359">MHTLGFTIQSNIYNKLRQPCAKKNKTPLTGTAINGWRR</sequence>
<gene>
    <name evidence="1" type="ORF">PCARR_a3758</name>
</gene>
<name>A0ABR9EMH5_PSEVC</name>
<proteinExistence type="predicted"/>
<dbReference type="EMBL" id="AQGW01000017">
    <property type="protein sequence ID" value="MBE0381744.1"/>
    <property type="molecule type" value="Genomic_DNA"/>
</dbReference>
<evidence type="ECO:0000313" key="2">
    <source>
        <dbReference type="Proteomes" id="UP000615003"/>
    </source>
</evidence>
<dbReference type="Proteomes" id="UP000615003">
    <property type="component" value="Unassembled WGS sequence"/>
</dbReference>
<protein>
    <recommendedName>
        <fullName evidence="3">Transposase</fullName>
    </recommendedName>
</protein>
<reference evidence="1 2" key="1">
    <citation type="submission" date="2015-06" db="EMBL/GenBank/DDBJ databases">
        <title>Genome sequence of Pseudoalteromonas carrageenovora.</title>
        <authorList>
            <person name="Xie B.-B."/>
            <person name="Rong J.-C."/>
            <person name="Qin Q.-L."/>
            <person name="Zhang Y.-Z."/>
        </authorList>
    </citation>
    <scope>NUCLEOTIDE SEQUENCE [LARGE SCALE GENOMIC DNA]</scope>
    <source>
        <strain evidence="1 2">IAM 12662</strain>
    </source>
</reference>